<name>A0A3M7PX07_BRAPC</name>
<evidence type="ECO:0000313" key="1">
    <source>
        <dbReference type="EMBL" id="RNA03600.1"/>
    </source>
</evidence>
<sequence>MYGTHFALGGFKNTLKKIRQKFNDYVTLDSWSDGRLILEPSDRHSSHDTLEQTFQDFFQDFTMFSAALVKCSSIASFYNHSTTMKEELFKRQNETGNKENSIEQQVSTRWNSTYMMEESIIKKLDHVNLILSRDEKHKNLQLKSNEAEVLEESLEVLK</sequence>
<accession>A0A3M7PX07</accession>
<proteinExistence type="predicted"/>
<gene>
    <name evidence="1" type="ORF">BpHYR1_033667</name>
</gene>
<dbReference type="InterPro" id="IPR012337">
    <property type="entry name" value="RNaseH-like_sf"/>
</dbReference>
<organism evidence="1 2">
    <name type="scientific">Brachionus plicatilis</name>
    <name type="common">Marine rotifer</name>
    <name type="synonym">Brachionus muelleri</name>
    <dbReference type="NCBI Taxonomy" id="10195"/>
    <lineage>
        <taxon>Eukaryota</taxon>
        <taxon>Metazoa</taxon>
        <taxon>Spiralia</taxon>
        <taxon>Gnathifera</taxon>
        <taxon>Rotifera</taxon>
        <taxon>Eurotatoria</taxon>
        <taxon>Monogononta</taxon>
        <taxon>Pseudotrocha</taxon>
        <taxon>Ploima</taxon>
        <taxon>Brachionidae</taxon>
        <taxon>Brachionus</taxon>
    </lineage>
</organism>
<dbReference type="Proteomes" id="UP000276133">
    <property type="component" value="Unassembled WGS sequence"/>
</dbReference>
<reference evidence="1 2" key="1">
    <citation type="journal article" date="2018" name="Sci. Rep.">
        <title>Genomic signatures of local adaptation to the degree of environmental predictability in rotifers.</title>
        <authorList>
            <person name="Franch-Gras L."/>
            <person name="Hahn C."/>
            <person name="Garcia-Roger E.M."/>
            <person name="Carmona M.J."/>
            <person name="Serra M."/>
            <person name="Gomez A."/>
        </authorList>
    </citation>
    <scope>NUCLEOTIDE SEQUENCE [LARGE SCALE GENOMIC DNA]</scope>
    <source>
        <strain evidence="1">HYR1</strain>
    </source>
</reference>
<evidence type="ECO:0000313" key="2">
    <source>
        <dbReference type="Proteomes" id="UP000276133"/>
    </source>
</evidence>
<comment type="caution">
    <text evidence="1">The sequence shown here is derived from an EMBL/GenBank/DDBJ whole genome shotgun (WGS) entry which is preliminary data.</text>
</comment>
<feature type="non-terminal residue" evidence="1">
    <location>
        <position position="158"/>
    </location>
</feature>
<dbReference type="OrthoDB" id="117690at2759"/>
<dbReference type="EMBL" id="REGN01008428">
    <property type="protein sequence ID" value="RNA03600.1"/>
    <property type="molecule type" value="Genomic_DNA"/>
</dbReference>
<dbReference type="SUPFAM" id="SSF53098">
    <property type="entry name" value="Ribonuclease H-like"/>
    <property type="match status" value="1"/>
</dbReference>
<protein>
    <submittedName>
        <fullName evidence="1">Zinc finger BED domain-containing 4</fullName>
    </submittedName>
</protein>
<dbReference type="AlphaFoldDB" id="A0A3M7PX07"/>
<keyword evidence="2" id="KW-1185">Reference proteome</keyword>